<evidence type="ECO:0000313" key="2">
    <source>
        <dbReference type="EMBL" id="SUN36060.1"/>
    </source>
</evidence>
<dbReference type="InterPro" id="IPR011051">
    <property type="entry name" value="RmlC_Cupin_sf"/>
</dbReference>
<dbReference type="Pfam" id="PF07883">
    <property type="entry name" value="Cupin_2"/>
    <property type="match status" value="1"/>
</dbReference>
<dbReference type="OrthoDB" id="9802489at2"/>
<dbReference type="Gene3D" id="2.60.120.10">
    <property type="entry name" value="Jelly Rolls"/>
    <property type="match status" value="1"/>
</dbReference>
<dbReference type="InterPro" id="IPR013096">
    <property type="entry name" value="Cupin_2"/>
</dbReference>
<dbReference type="PANTHER" id="PTHR43698:SF1">
    <property type="entry name" value="BLL4564 PROTEIN"/>
    <property type="match status" value="1"/>
</dbReference>
<dbReference type="InterPro" id="IPR047263">
    <property type="entry name" value="HNL-like_cupin"/>
</dbReference>
<dbReference type="SUPFAM" id="SSF51182">
    <property type="entry name" value="RmlC-like cupins"/>
    <property type="match status" value="1"/>
</dbReference>
<name>A0A380JFE2_STRDO</name>
<gene>
    <name evidence="2" type="ORF">NCTC11391_01103</name>
</gene>
<dbReference type="Proteomes" id="UP000254082">
    <property type="component" value="Unassembled WGS sequence"/>
</dbReference>
<dbReference type="CDD" id="cd02233">
    <property type="entry name" value="cupin_HNL-like"/>
    <property type="match status" value="1"/>
</dbReference>
<dbReference type="AlphaFoldDB" id="A0A380JFE2"/>
<dbReference type="PANTHER" id="PTHR43698">
    <property type="entry name" value="RIBD C-TERMINAL DOMAIN CONTAINING PROTEIN"/>
    <property type="match status" value="1"/>
</dbReference>
<protein>
    <submittedName>
        <fullName evidence="2">Cupin domain-containing protein</fullName>
    </submittedName>
</protein>
<proteinExistence type="predicted"/>
<feature type="domain" description="Cupin type-2" evidence="1">
    <location>
        <begin position="50"/>
        <end position="112"/>
    </location>
</feature>
<dbReference type="EMBL" id="UHFA01000002">
    <property type="protein sequence ID" value="SUN36060.1"/>
    <property type="molecule type" value="Genomic_DNA"/>
</dbReference>
<sequence length="149" mass="16416">MKYASKEAFDKANAFGLGDSNEAFAQFFIGQSYLKNLGATEDGGLAFHNVTFEPGCRNNWHVHKATQGGGQVLICTAGEGWYQEDGKDPVELKEGSLVIIPANVKHWHGAKADSWFSHIAIAVPGQDTENVWLEEVPDKDYQALSQFEK</sequence>
<dbReference type="RefSeq" id="WP_002999974.1">
    <property type="nucleotide sequence ID" value="NZ_UHFA01000002.1"/>
</dbReference>
<evidence type="ECO:0000313" key="3">
    <source>
        <dbReference type="Proteomes" id="UP000254082"/>
    </source>
</evidence>
<evidence type="ECO:0000259" key="1">
    <source>
        <dbReference type="Pfam" id="PF07883"/>
    </source>
</evidence>
<accession>A0A380JFE2</accession>
<organism evidence="2 3">
    <name type="scientific">Streptococcus downei MFe28</name>
    <dbReference type="NCBI Taxonomy" id="764290"/>
    <lineage>
        <taxon>Bacteria</taxon>
        <taxon>Bacillati</taxon>
        <taxon>Bacillota</taxon>
        <taxon>Bacilli</taxon>
        <taxon>Lactobacillales</taxon>
        <taxon>Streptococcaceae</taxon>
        <taxon>Streptococcus</taxon>
    </lineage>
</organism>
<reference evidence="2 3" key="1">
    <citation type="submission" date="2018-06" db="EMBL/GenBank/DDBJ databases">
        <authorList>
            <consortium name="Pathogen Informatics"/>
            <person name="Doyle S."/>
        </authorList>
    </citation>
    <scope>NUCLEOTIDE SEQUENCE [LARGE SCALE GENOMIC DNA]</scope>
    <source>
        <strain evidence="3">NCTC 11391</strain>
    </source>
</reference>
<dbReference type="InterPro" id="IPR014710">
    <property type="entry name" value="RmlC-like_jellyroll"/>
</dbReference>
<keyword evidence="3" id="KW-1185">Reference proteome</keyword>